<dbReference type="EMBL" id="CP032696">
    <property type="protein sequence ID" value="AYG63952.1"/>
    <property type="molecule type" value="Genomic_DNA"/>
</dbReference>
<accession>A0A387G7W1</accession>
<organism evidence="1 2">
    <name type="scientific">Rhizobium jaguaris</name>
    <dbReference type="NCBI Taxonomy" id="1312183"/>
    <lineage>
        <taxon>Bacteria</taxon>
        <taxon>Pseudomonadati</taxon>
        <taxon>Pseudomonadota</taxon>
        <taxon>Alphaproteobacteria</taxon>
        <taxon>Hyphomicrobiales</taxon>
        <taxon>Rhizobiaceae</taxon>
        <taxon>Rhizobium/Agrobacterium group</taxon>
        <taxon>Rhizobium</taxon>
    </lineage>
</organism>
<protein>
    <submittedName>
        <fullName evidence="1">Uncharacterized protein</fullName>
    </submittedName>
</protein>
<proteinExistence type="predicted"/>
<keyword evidence="2" id="KW-1185">Reference proteome</keyword>
<geneLocation type="plasmid" evidence="2">
    <name>prccge525b</name>
</geneLocation>
<keyword evidence="1" id="KW-0614">Plasmid</keyword>
<dbReference type="AlphaFoldDB" id="A0A387G7W1"/>
<sequence>MSLYLSIAWIYAIQTQQHSSLVIQIDIFTAQRPSLEIFIREMHIECEFEHGAVDLRACAVVGQRELPIHHASHRFSV</sequence>
<evidence type="ECO:0000313" key="2">
    <source>
        <dbReference type="Proteomes" id="UP000282195"/>
    </source>
</evidence>
<evidence type="ECO:0000313" key="1">
    <source>
        <dbReference type="EMBL" id="AYG63952.1"/>
    </source>
</evidence>
<dbReference type="KEGG" id="rjg:CCGE525_34540"/>
<gene>
    <name evidence="1" type="ORF">CCGE525_34540</name>
</gene>
<name>A0A387G7W1_9HYPH</name>
<reference evidence="1 2" key="1">
    <citation type="submission" date="2018-10" db="EMBL/GenBank/DDBJ databases">
        <title>Rhizobium etli, R. leguminosarum and a new Rhizobium genospecies from Phaseolus dumosus.</title>
        <authorList>
            <person name="Ramirez-Puebla S.T."/>
            <person name="Rogel-Hernandez M.A."/>
            <person name="Guerrero G."/>
            <person name="Ormeno-Orrillo E."/>
            <person name="Martinez-Romero J.C."/>
            <person name="Negrete-Yankelevich S."/>
            <person name="Martinez-Romero E."/>
        </authorList>
    </citation>
    <scope>NUCLEOTIDE SEQUENCE [LARGE SCALE GENOMIC DNA]</scope>
    <source>
        <strain evidence="1 2">CCGE525</strain>
        <plasmid evidence="2">prccge525b</plasmid>
    </source>
</reference>
<dbReference type="Proteomes" id="UP000282195">
    <property type="component" value="Plasmid pRCCGE525b"/>
</dbReference>